<dbReference type="Proteomes" id="UP001157134">
    <property type="component" value="Unassembled WGS sequence"/>
</dbReference>
<dbReference type="RefSeq" id="WP_284296791.1">
    <property type="nucleotide sequence ID" value="NZ_BSSV01000002.1"/>
</dbReference>
<evidence type="ECO:0000313" key="2">
    <source>
        <dbReference type="Proteomes" id="UP001157134"/>
    </source>
</evidence>
<comment type="caution">
    <text evidence="1">The sequence shown here is derived from an EMBL/GenBank/DDBJ whole genome shotgun (WGS) entry which is preliminary data.</text>
</comment>
<keyword evidence="2" id="KW-1185">Reference proteome</keyword>
<sequence>MEKLGAPQEVLDELKQNQIIEVLPMNWPILEWFVDIRELMRWKPCGRCLGLDLVQVEAEVRLNKRKYKTKHFKLLQQMGLFVAAEINKALE</sequence>
<reference evidence="1 2" key="1">
    <citation type="submission" date="2023-03" db="EMBL/GenBank/DDBJ databases">
        <title>Thalassotalea loyana LMG 22536T draft genome sequence.</title>
        <authorList>
            <person name="Sawabe T."/>
        </authorList>
    </citation>
    <scope>NUCLEOTIDE SEQUENCE [LARGE SCALE GENOMIC DNA]</scope>
    <source>
        <strain evidence="1 2">LMG 22536</strain>
    </source>
</reference>
<dbReference type="EMBL" id="BSSV01000002">
    <property type="protein sequence ID" value="GLX85052.1"/>
    <property type="molecule type" value="Genomic_DNA"/>
</dbReference>
<gene>
    <name evidence="1" type="ORF">tloyanaT_13040</name>
</gene>
<evidence type="ECO:0000313" key="1">
    <source>
        <dbReference type="EMBL" id="GLX85052.1"/>
    </source>
</evidence>
<proteinExistence type="predicted"/>
<protein>
    <submittedName>
        <fullName evidence="1">Uncharacterized protein</fullName>
    </submittedName>
</protein>
<organism evidence="1 2">
    <name type="scientific">Thalassotalea loyana</name>
    <dbReference type="NCBI Taxonomy" id="280483"/>
    <lineage>
        <taxon>Bacteria</taxon>
        <taxon>Pseudomonadati</taxon>
        <taxon>Pseudomonadota</taxon>
        <taxon>Gammaproteobacteria</taxon>
        <taxon>Alteromonadales</taxon>
        <taxon>Colwelliaceae</taxon>
        <taxon>Thalassotalea</taxon>
    </lineage>
</organism>
<accession>A0ABQ6HE96</accession>
<name>A0ABQ6HE96_9GAMM</name>